<evidence type="ECO:0000313" key="1">
    <source>
        <dbReference type="EMBL" id="TYS88226.1"/>
    </source>
</evidence>
<dbReference type="AlphaFoldDB" id="A0A5D4ULR6"/>
<organism evidence="1 2">
    <name type="scientific">Rossellomorea aquimaris</name>
    <dbReference type="NCBI Taxonomy" id="189382"/>
    <lineage>
        <taxon>Bacteria</taxon>
        <taxon>Bacillati</taxon>
        <taxon>Bacillota</taxon>
        <taxon>Bacilli</taxon>
        <taxon>Bacillales</taxon>
        <taxon>Bacillaceae</taxon>
        <taxon>Rossellomorea</taxon>
    </lineage>
</organism>
<reference evidence="1 2" key="1">
    <citation type="submission" date="2019-08" db="EMBL/GenBank/DDBJ databases">
        <title>Bacillus genomes from the desert of Cuatro Cienegas, Coahuila.</title>
        <authorList>
            <person name="Olmedo-Alvarez G."/>
        </authorList>
    </citation>
    <scope>NUCLEOTIDE SEQUENCE [LARGE SCALE GENOMIC DNA]</scope>
    <source>
        <strain evidence="1 2">CH87b_3T</strain>
    </source>
</reference>
<name>A0A5D4ULR6_9BACI</name>
<accession>A0A5D4ULR6</accession>
<dbReference type="InterPro" id="IPR012347">
    <property type="entry name" value="Ferritin-like"/>
</dbReference>
<sequence length="183" mass="20071">MTNAFEAISAIMKNFVDEAPKPPLHVGEVMDLWTAFTAFHEAHALYQVGMNTTTDNDVQHVLQSALEGSMSDTKKIEAFLLKEGVPLPLVNPEKPISEQSAVPEGVKLKDDEITNLISAKVAASITFCAQAMSKTVRTDVGLMFFSIQINLMKFAAPLKNLMISRGWLRIPPEYNPPGAPSKE</sequence>
<dbReference type="Gene3D" id="1.20.1260.10">
    <property type="match status" value="1"/>
</dbReference>
<dbReference type="Proteomes" id="UP000324269">
    <property type="component" value="Unassembled WGS sequence"/>
</dbReference>
<dbReference type="RefSeq" id="WP_148968160.1">
    <property type="nucleotide sequence ID" value="NZ_CANLNA010000001.1"/>
</dbReference>
<proteinExistence type="predicted"/>
<dbReference type="InterPro" id="IPR021617">
    <property type="entry name" value="DUF3231"/>
</dbReference>
<dbReference type="OrthoDB" id="1934429at2"/>
<comment type="caution">
    <text evidence="1">The sequence shown here is derived from an EMBL/GenBank/DDBJ whole genome shotgun (WGS) entry which is preliminary data.</text>
</comment>
<protein>
    <submittedName>
        <fullName evidence="1">DUF3231 family protein</fullName>
    </submittedName>
</protein>
<dbReference type="Pfam" id="PF11553">
    <property type="entry name" value="DUF3231"/>
    <property type="match status" value="1"/>
</dbReference>
<evidence type="ECO:0000313" key="2">
    <source>
        <dbReference type="Proteomes" id="UP000324269"/>
    </source>
</evidence>
<dbReference type="EMBL" id="VTEZ01000001">
    <property type="protein sequence ID" value="TYS88226.1"/>
    <property type="molecule type" value="Genomic_DNA"/>
</dbReference>
<gene>
    <name evidence="1" type="ORF">FZC85_01950</name>
</gene>